<proteinExistence type="inferred from homology"/>
<name>A0ABQ6IT23_9MICO</name>
<evidence type="ECO:0008006" key="5">
    <source>
        <dbReference type="Google" id="ProtNLM"/>
    </source>
</evidence>
<dbReference type="PANTHER" id="PTHR33988">
    <property type="entry name" value="ENDORIBONUCLEASE MAZF-RELATED"/>
    <property type="match status" value="1"/>
</dbReference>
<reference evidence="4" key="1">
    <citation type="journal article" date="2019" name="Int. J. Syst. Evol. Microbiol.">
        <title>The Global Catalogue of Microorganisms (GCM) 10K type strain sequencing project: providing services to taxonomists for standard genome sequencing and annotation.</title>
        <authorList>
            <consortium name="The Broad Institute Genomics Platform"/>
            <consortium name="The Broad Institute Genome Sequencing Center for Infectious Disease"/>
            <person name="Wu L."/>
            <person name="Ma J."/>
        </authorList>
    </citation>
    <scope>NUCLEOTIDE SEQUENCE [LARGE SCALE GENOMIC DNA]</scope>
    <source>
        <strain evidence="4">NBRC 113072</strain>
    </source>
</reference>
<comment type="similarity">
    <text evidence="1">Belongs to the PemK/MazF family.</text>
</comment>
<evidence type="ECO:0000313" key="3">
    <source>
        <dbReference type="EMBL" id="GMA41075.1"/>
    </source>
</evidence>
<accession>A0ABQ6IT23</accession>
<dbReference type="SUPFAM" id="SSF50118">
    <property type="entry name" value="Cell growth inhibitor/plasmid maintenance toxic component"/>
    <property type="match status" value="1"/>
</dbReference>
<evidence type="ECO:0000256" key="2">
    <source>
        <dbReference type="ARBA" id="ARBA00022649"/>
    </source>
</evidence>
<keyword evidence="2" id="KW-1277">Toxin-antitoxin system</keyword>
<evidence type="ECO:0000256" key="1">
    <source>
        <dbReference type="ARBA" id="ARBA00007521"/>
    </source>
</evidence>
<dbReference type="Pfam" id="PF02452">
    <property type="entry name" value="PemK_toxin"/>
    <property type="match status" value="1"/>
</dbReference>
<dbReference type="InterPro" id="IPR011067">
    <property type="entry name" value="Plasmid_toxin/cell-grow_inhib"/>
</dbReference>
<sequence>MRGDIHELPRPRDPVGHEQAAPRFAVVIQSDDLELSTVIVAPTSTKALDTSFRPAITVLGRRTAVLLEQMTAVDPARLGRQVGRVDPEDMRALDDAIRRVLAVDLPW</sequence>
<gene>
    <name evidence="3" type="ORF">GCM10025883_31200</name>
</gene>
<comment type="caution">
    <text evidence="3">The sequence shown here is derived from an EMBL/GenBank/DDBJ whole genome shotgun (WGS) entry which is preliminary data.</text>
</comment>
<protein>
    <recommendedName>
        <fullName evidence="5">mRNA interferase MazF</fullName>
    </recommendedName>
</protein>
<keyword evidence="4" id="KW-1185">Reference proteome</keyword>
<dbReference type="Proteomes" id="UP001157126">
    <property type="component" value="Unassembled WGS sequence"/>
</dbReference>
<evidence type="ECO:0000313" key="4">
    <source>
        <dbReference type="Proteomes" id="UP001157126"/>
    </source>
</evidence>
<organism evidence="3 4">
    <name type="scientific">Mobilicoccus caccae</name>
    <dbReference type="NCBI Taxonomy" id="1859295"/>
    <lineage>
        <taxon>Bacteria</taxon>
        <taxon>Bacillati</taxon>
        <taxon>Actinomycetota</taxon>
        <taxon>Actinomycetes</taxon>
        <taxon>Micrococcales</taxon>
        <taxon>Dermatophilaceae</taxon>
        <taxon>Mobilicoccus</taxon>
    </lineage>
</organism>
<dbReference type="Gene3D" id="2.30.30.110">
    <property type="match status" value="1"/>
</dbReference>
<dbReference type="PANTHER" id="PTHR33988:SF2">
    <property type="entry name" value="ENDORIBONUCLEASE MAZF"/>
    <property type="match status" value="1"/>
</dbReference>
<dbReference type="EMBL" id="BSUO01000001">
    <property type="protein sequence ID" value="GMA41075.1"/>
    <property type="molecule type" value="Genomic_DNA"/>
</dbReference>
<dbReference type="InterPro" id="IPR003477">
    <property type="entry name" value="PemK-like"/>
</dbReference>